<dbReference type="SUPFAM" id="SSF57184">
    <property type="entry name" value="Growth factor receptor domain"/>
    <property type="match status" value="4"/>
</dbReference>
<dbReference type="InterPro" id="IPR005127">
    <property type="entry name" value="Giardia_VSP"/>
</dbReference>
<gene>
    <name evidence="3" type="ORF">GSB_151756</name>
</gene>
<dbReference type="VEuPathDB" id="GiardiaDB:QR46_2214"/>
<dbReference type="SMART" id="SM00261">
    <property type="entry name" value="FU"/>
    <property type="match status" value="5"/>
</dbReference>
<feature type="domain" description="EGF-like" evidence="2">
    <location>
        <begin position="252"/>
        <end position="294"/>
    </location>
</feature>
<feature type="domain" description="EGF-like" evidence="2">
    <location>
        <begin position="424"/>
        <end position="463"/>
    </location>
</feature>
<dbReference type="PANTHER" id="PTHR23275">
    <property type="entry name" value="CABRIOLET.-RELATED"/>
    <property type="match status" value="1"/>
</dbReference>
<accession>V6TYA6</accession>
<dbReference type="InterPro" id="IPR009030">
    <property type="entry name" value="Growth_fac_rcpt_cys_sf"/>
</dbReference>
<evidence type="ECO:0000256" key="1">
    <source>
        <dbReference type="SAM" id="MobiDB-lite"/>
    </source>
</evidence>
<feature type="domain" description="EGF-like" evidence="2">
    <location>
        <begin position="385"/>
        <end position="422"/>
    </location>
</feature>
<reference evidence="3 4" key="2">
    <citation type="journal article" date="2013" name="Genome Biol. Evol.">
        <title>Genome sequencing of Giardia lamblia genotypes A2 and B isolates (DH and GS) and comparative analysis with the genomes of genotypes A1 and E (WB and Pig).</title>
        <authorList>
            <person name="Adam R.D."/>
            <person name="Dahlstrom E.W."/>
            <person name="Martens C.A."/>
            <person name="Bruno D.P."/>
            <person name="Barbian K.D."/>
            <person name="Ricklefs S.M."/>
            <person name="Hernandez M.M."/>
            <person name="Narla N.P."/>
            <person name="Patel R.B."/>
            <person name="Porcella S.F."/>
            <person name="Nash T.E."/>
        </authorList>
    </citation>
    <scope>NUCLEOTIDE SEQUENCE [LARGE SCALE GENOMIC DNA]</scope>
    <source>
        <strain evidence="3 4">GS</strain>
    </source>
</reference>
<evidence type="ECO:0000259" key="2">
    <source>
        <dbReference type="SMART" id="SM00181"/>
    </source>
</evidence>
<feature type="compositionally biased region" description="Basic and acidic residues" evidence="1">
    <location>
        <begin position="1"/>
        <end position="10"/>
    </location>
</feature>
<evidence type="ECO:0000313" key="4">
    <source>
        <dbReference type="Proteomes" id="UP000018040"/>
    </source>
</evidence>
<evidence type="ECO:0000313" key="3">
    <source>
        <dbReference type="EMBL" id="ESU43691.1"/>
    </source>
</evidence>
<dbReference type="InterPro" id="IPR006212">
    <property type="entry name" value="Furin_repeat"/>
</dbReference>
<name>V6TYA6_GIAIN</name>
<reference evidence="4" key="1">
    <citation type="submission" date="2012-02" db="EMBL/GenBank/DDBJ databases">
        <title>Genome sequencing of Giardia lamblia Genotypes A2 and B isolates (DH and GS) and comparative analysis with the genomes of Genotypes A1 and E (WB and Pig).</title>
        <authorList>
            <person name="Adam R."/>
            <person name="Dahlstrom E."/>
            <person name="Martens C."/>
            <person name="Bruno D."/>
            <person name="Barbian K."/>
            <person name="Porcella S.F."/>
            <person name="Nash T."/>
        </authorList>
    </citation>
    <scope>NUCLEOTIDE SEQUENCE</scope>
    <source>
        <strain evidence="4">GS</strain>
    </source>
</reference>
<dbReference type="InterPro" id="IPR052798">
    <property type="entry name" value="Giardia_VSA"/>
</dbReference>
<dbReference type="PANTHER" id="PTHR23275:SF100">
    <property type="entry name" value="EGF-LIKE DOMAIN-CONTAINING PROTEIN"/>
    <property type="match status" value="1"/>
</dbReference>
<feature type="domain" description="EGF-like" evidence="2">
    <location>
        <begin position="536"/>
        <end position="565"/>
    </location>
</feature>
<dbReference type="SMART" id="SM00181">
    <property type="entry name" value="EGF"/>
    <property type="match status" value="6"/>
</dbReference>
<feature type="domain" description="EGF-like" evidence="2">
    <location>
        <begin position="566"/>
        <end position="599"/>
    </location>
</feature>
<protein>
    <submittedName>
        <fullName evidence="3">Variant-specific surface protein</fullName>
    </submittedName>
</protein>
<proteinExistence type="predicted"/>
<sequence>VREVRPERAGTGEVQDPSPGCQADSSGGAGTCEQCEAPIGGTSYCSKCNDPSNYAPVDGACEDVETQADKKALCTAHSDGACTECGSTSFLYKGGCYQPNDRKPGQSLCLVAAGGVCTEAATGYFIPTGAANTDQSVVACGDDTTGVTVGGSTYKGVAGCQECVDPDAATGARADTVATCTRCVDPKYLKDSECVADASACGDGYAAKEDSKNGNRCIKCNDADNGGIADCAQCTATASPIRSGAPLVTCSQCSNKKVRPDKKGCIDTCPANSSDNNGVCECVSGYAPDETGCTQNTTPQCKTPGCKACTNPAKDNEVCTECNESKYLTPTGQCVDDCGKLGNYYGAADRKCKECTAVNCAECKPDGSCQTCSTGFYLDTKECKACDSSCKSCSGATNADCTECPSGKALKYGNDDTKGTCGEGCTTGTGSGACKTCGLTVEGTAYCSACAMGSEYPQNGVCVSKTIRATDTCSDSTIQNGICTACASNYFKMNGGCYETTRYPGKSVCTQVASGGNTCDSPAPGYKVDNGGNLVTCPVGCSVCTTSTTCGTCADGYVLANNVCTKCDVSCLTCETNASTCKECADGYYLSGSTCASCESNSGGITGVSGCLSCAAPSSNTGPVLCYLVGMALLAVMIPTSPPAP</sequence>
<comment type="caution">
    <text evidence="3">The sequence shown here is derived from an EMBL/GenBank/DDBJ whole genome shotgun (WGS) entry which is preliminary data.</text>
</comment>
<dbReference type="Pfam" id="PF03302">
    <property type="entry name" value="VSP"/>
    <property type="match status" value="2"/>
</dbReference>
<dbReference type="AlphaFoldDB" id="V6TYA6"/>
<dbReference type="Gene3D" id="2.10.220.10">
    <property type="entry name" value="Hormone Receptor, Insulin-like Growth Factor Receptor 1, Chain A, domain 2"/>
    <property type="match status" value="1"/>
</dbReference>
<dbReference type="EMBL" id="AHHH01000041">
    <property type="protein sequence ID" value="ESU43691.1"/>
    <property type="molecule type" value="Genomic_DNA"/>
</dbReference>
<feature type="domain" description="EGF-like" evidence="2">
    <location>
        <begin position="354"/>
        <end position="384"/>
    </location>
</feature>
<organism evidence="3 4">
    <name type="scientific">Giardia intestinalis</name>
    <name type="common">Giardia lamblia</name>
    <dbReference type="NCBI Taxonomy" id="5741"/>
    <lineage>
        <taxon>Eukaryota</taxon>
        <taxon>Metamonada</taxon>
        <taxon>Diplomonadida</taxon>
        <taxon>Hexamitidae</taxon>
        <taxon>Giardiinae</taxon>
        <taxon>Giardia</taxon>
    </lineage>
</organism>
<feature type="region of interest" description="Disordered" evidence="1">
    <location>
        <begin position="1"/>
        <end position="25"/>
    </location>
</feature>
<feature type="non-terminal residue" evidence="3">
    <location>
        <position position="1"/>
    </location>
</feature>
<dbReference type="InterPro" id="IPR000742">
    <property type="entry name" value="EGF"/>
</dbReference>
<dbReference type="Proteomes" id="UP000018040">
    <property type="component" value="Unassembled WGS sequence"/>
</dbReference>